<dbReference type="InterPro" id="IPR027417">
    <property type="entry name" value="P-loop_NTPase"/>
</dbReference>
<dbReference type="Proteomes" id="UP000007319">
    <property type="component" value="Plasmid AZOBR_p5"/>
</dbReference>
<dbReference type="InterPro" id="IPR050921">
    <property type="entry name" value="T4SS_GSP_E_ATPase"/>
</dbReference>
<dbReference type="EMBL" id="HE577332">
    <property type="protein sequence ID" value="CCD03880.1"/>
    <property type="molecule type" value="Genomic_DNA"/>
</dbReference>
<dbReference type="Gene3D" id="3.40.50.300">
    <property type="entry name" value="P-loop containing nucleotide triphosphate hydrolases"/>
    <property type="match status" value="1"/>
</dbReference>
<dbReference type="RefSeq" id="WP_014242678.1">
    <property type="nucleotide sequence ID" value="NC_016619.1"/>
</dbReference>
<dbReference type="Pfam" id="PF00437">
    <property type="entry name" value="T2SSE"/>
    <property type="match status" value="1"/>
</dbReference>
<evidence type="ECO:0000259" key="2">
    <source>
        <dbReference type="Pfam" id="PF00437"/>
    </source>
</evidence>
<dbReference type="AlphaFoldDB" id="A0A9P1K1L3"/>
<sequence length="337" mass="36411">MSAVPPMNAALRATLDPLVPLIYGRDDVVEVSLNGPGDLWVEIAGRGYEKMDGAGLDLSWSRDLCDQLKNLFKRPYDPNRFPLLASPLPGGHRLQAVLGANTRSGMVLSIRVQRHKSFDFSDFGLLPGRLVEGGAAYRAARFDSGHPIGTVEDLEAVVAAELPVLVSGGTNSGKTNFLKRLLRCVRSDRRVVTVEDVEELVVAQPNQAGLLAEESQTGTAVEPMHLLKAVLRLNPSVAVPGEQQLENTLPSYRLLNTGHSGWMSTIHADSPLDALEAWRTNMTMALKSAAAADAALPVLVRKIARIVQLSEQRKVVEIVRPADLPWQELIGRAGGAG</sequence>
<keyword evidence="4" id="KW-1185">Reference proteome</keyword>
<evidence type="ECO:0000313" key="3">
    <source>
        <dbReference type="EMBL" id="CCD03880.1"/>
    </source>
</evidence>
<keyword evidence="3" id="KW-0614">Plasmid</keyword>
<dbReference type="PANTHER" id="PTHR30486:SF6">
    <property type="entry name" value="TYPE IV PILUS RETRACTATION ATPASE PILT"/>
    <property type="match status" value="1"/>
</dbReference>
<reference evidence="3 4" key="1">
    <citation type="journal article" date="2011" name="PLoS Genet.">
        <title>Azospirillum genomes reveal transition of bacteria from aquatic to terrestrial environments.</title>
        <authorList>
            <person name="Wisniewski-Dye F."/>
            <person name="Borziak K."/>
            <person name="Khalsa-Moyers G."/>
            <person name="Alexandre G."/>
            <person name="Sukharnikov L.O."/>
            <person name="Wuichet K."/>
            <person name="Hurst G.B."/>
            <person name="McDonald W.H."/>
            <person name="Robertson J.S."/>
            <person name="Barbe V."/>
            <person name="Calteau A."/>
            <person name="Rouy Z."/>
            <person name="Mangenot S."/>
            <person name="Prigent-Combaret C."/>
            <person name="Normand P."/>
            <person name="Boyer M."/>
            <person name="Siguier P."/>
            <person name="Dessaux Y."/>
            <person name="Elmerich C."/>
            <person name="Condemine G."/>
            <person name="Krishnen G."/>
            <person name="Kennedy I."/>
            <person name="Paterson A.H."/>
            <person name="Gonzalez V."/>
            <person name="Mavingui P."/>
            <person name="Zhulin I.B."/>
        </authorList>
    </citation>
    <scope>NUCLEOTIDE SEQUENCE [LARGE SCALE GENOMIC DNA]</scope>
    <source>
        <strain evidence="3 4">Sp245</strain>
    </source>
</reference>
<organism evidence="3 4">
    <name type="scientific">Azospirillum baldaniorum</name>
    <dbReference type="NCBI Taxonomy" id="1064539"/>
    <lineage>
        <taxon>Bacteria</taxon>
        <taxon>Pseudomonadati</taxon>
        <taxon>Pseudomonadota</taxon>
        <taxon>Alphaproteobacteria</taxon>
        <taxon>Rhodospirillales</taxon>
        <taxon>Azospirillaceae</taxon>
        <taxon>Azospirillum</taxon>
    </lineage>
</organism>
<dbReference type="Gene3D" id="3.30.450.90">
    <property type="match status" value="1"/>
</dbReference>
<dbReference type="KEGG" id="abs:AZOBR_p50110"/>
<comment type="similarity">
    <text evidence="1">Belongs to the GSP E family.</text>
</comment>
<dbReference type="SUPFAM" id="SSF52540">
    <property type="entry name" value="P-loop containing nucleoside triphosphate hydrolases"/>
    <property type="match status" value="1"/>
</dbReference>
<name>A0A9P1K1L3_9PROT</name>
<dbReference type="GO" id="GO:0016887">
    <property type="term" value="F:ATP hydrolysis activity"/>
    <property type="evidence" value="ECO:0007669"/>
    <property type="project" value="InterPro"/>
</dbReference>
<evidence type="ECO:0000313" key="4">
    <source>
        <dbReference type="Proteomes" id="UP000007319"/>
    </source>
</evidence>
<accession>A0A9P1K1L3</accession>
<dbReference type="InterPro" id="IPR001482">
    <property type="entry name" value="T2SS/T4SS_dom"/>
</dbReference>
<gene>
    <name evidence="3" type="ORF">AZOBR_p50110</name>
</gene>
<evidence type="ECO:0000256" key="1">
    <source>
        <dbReference type="ARBA" id="ARBA00006611"/>
    </source>
</evidence>
<geneLocation type="plasmid" evidence="3 4">
    <name>AZOBR_p5</name>
</geneLocation>
<feature type="domain" description="Bacterial type II secretion system protein E" evidence="2">
    <location>
        <begin position="155"/>
        <end position="305"/>
    </location>
</feature>
<dbReference type="PANTHER" id="PTHR30486">
    <property type="entry name" value="TWITCHING MOTILITY PROTEIN PILT"/>
    <property type="match status" value="1"/>
</dbReference>
<proteinExistence type="inferred from homology"/>
<protein>
    <submittedName>
        <fullName evidence="3">Type IV secretion system protein ptlH homolog</fullName>
    </submittedName>
</protein>